<evidence type="ECO:0008006" key="4">
    <source>
        <dbReference type="Google" id="ProtNLM"/>
    </source>
</evidence>
<dbReference type="OrthoDB" id="5955962at2"/>
<dbReference type="KEGG" id="lue:DCD74_05590"/>
<dbReference type="Proteomes" id="UP000251842">
    <property type="component" value="Chromosome"/>
</dbReference>
<accession>A0A344J5C8</accession>
<feature type="transmembrane region" description="Helical" evidence="1">
    <location>
        <begin position="116"/>
        <end position="132"/>
    </location>
</feature>
<name>A0A344J5C8_9GAMM</name>
<evidence type="ECO:0000313" key="2">
    <source>
        <dbReference type="EMBL" id="AXA84238.1"/>
    </source>
</evidence>
<organism evidence="2 3">
    <name type="scientific">Solilutibacter oculi</name>
    <dbReference type="NCBI Taxonomy" id="2698682"/>
    <lineage>
        <taxon>Bacteria</taxon>
        <taxon>Pseudomonadati</taxon>
        <taxon>Pseudomonadota</taxon>
        <taxon>Gammaproteobacteria</taxon>
        <taxon>Lysobacterales</taxon>
        <taxon>Lysobacteraceae</taxon>
        <taxon>Solilutibacter</taxon>
    </lineage>
</organism>
<reference evidence="3" key="1">
    <citation type="submission" date="2018-05" db="EMBL/GenBank/DDBJ databases">
        <title>Luteimonas pekinense sp. nov., isolated from human Meibomian gland secretions, Beijing, China.</title>
        <authorList>
            <person name="Wen T."/>
            <person name="Bai H."/>
            <person name="Lv H."/>
        </authorList>
    </citation>
    <scope>NUCLEOTIDE SEQUENCE [LARGE SCALE GENOMIC DNA]</scope>
    <source>
        <strain evidence="3">83-4</strain>
    </source>
</reference>
<proteinExistence type="predicted"/>
<dbReference type="EMBL" id="CP029556">
    <property type="protein sequence ID" value="AXA84238.1"/>
    <property type="molecule type" value="Genomic_DNA"/>
</dbReference>
<keyword evidence="1" id="KW-0472">Membrane</keyword>
<keyword evidence="1" id="KW-0812">Transmembrane</keyword>
<keyword evidence="3" id="KW-1185">Reference proteome</keyword>
<keyword evidence="1" id="KW-1133">Transmembrane helix</keyword>
<evidence type="ECO:0000256" key="1">
    <source>
        <dbReference type="SAM" id="Phobius"/>
    </source>
</evidence>
<evidence type="ECO:0000313" key="3">
    <source>
        <dbReference type="Proteomes" id="UP000251842"/>
    </source>
</evidence>
<gene>
    <name evidence="2" type="ORF">DCD74_05590</name>
</gene>
<sequence>MRQVFTSPRLANVEAVAKLLEDAGIATKISNGRSYRGKFDRGISYREGGGEGNHAAVWVLRSEDQPQARAMLREAGLLDSTRPDQQRDSFLPEHLRVGGAASGPAKRWLSPGRLKVLLLIGIAFAMALITLWQRRPTAPVATAPVASSPATPVIRGPEVLAARTAAPVVQRVDVPSALATLLIARAVRERSIDEACVRVDEEAPSERVIELLAKAGKPKLADAARCGEGTELPRIDIDEYMTDGSGVGTVRMRVHQGAMRIDQRFDVERQGHDWRVTGSTRR</sequence>
<protein>
    <recommendedName>
        <fullName evidence="4">Pathogenicity-like protein</fullName>
    </recommendedName>
</protein>
<dbReference type="AlphaFoldDB" id="A0A344J5C8"/>
<dbReference type="RefSeq" id="WP_112926451.1">
    <property type="nucleotide sequence ID" value="NZ_CP029556.1"/>
</dbReference>